<evidence type="ECO:0000313" key="2">
    <source>
        <dbReference type="Proteomes" id="UP001150581"/>
    </source>
</evidence>
<gene>
    <name evidence="1" type="primary">MDM12_3</name>
    <name evidence="1" type="ORF">LPJ66_001319</name>
</gene>
<dbReference type="EC" id="2.7.1.150" evidence="1"/>
<dbReference type="EMBL" id="JANBPG010000067">
    <property type="protein sequence ID" value="KAJ1900662.1"/>
    <property type="molecule type" value="Genomic_DNA"/>
</dbReference>
<evidence type="ECO:0000313" key="1">
    <source>
        <dbReference type="EMBL" id="KAJ1900662.1"/>
    </source>
</evidence>
<keyword evidence="2" id="KW-1185">Reference proteome</keyword>
<proteinExistence type="predicted"/>
<comment type="caution">
    <text evidence="1">The sequence shown here is derived from an EMBL/GenBank/DDBJ whole genome shotgun (WGS) entry which is preliminary data.</text>
</comment>
<organism evidence="1 2">
    <name type="scientific">Kickxella alabastrina</name>
    <dbReference type="NCBI Taxonomy" id="61397"/>
    <lineage>
        <taxon>Eukaryota</taxon>
        <taxon>Fungi</taxon>
        <taxon>Fungi incertae sedis</taxon>
        <taxon>Zoopagomycota</taxon>
        <taxon>Kickxellomycotina</taxon>
        <taxon>Kickxellomycetes</taxon>
        <taxon>Kickxellales</taxon>
        <taxon>Kickxellaceae</taxon>
        <taxon>Kickxella</taxon>
    </lineage>
</organism>
<accession>A0ACC1ITI7</accession>
<keyword evidence="1" id="KW-0808">Transferase</keyword>
<reference evidence="1" key="1">
    <citation type="submission" date="2022-07" db="EMBL/GenBank/DDBJ databases">
        <title>Phylogenomic reconstructions and comparative analyses of Kickxellomycotina fungi.</title>
        <authorList>
            <person name="Reynolds N.K."/>
            <person name="Stajich J.E."/>
            <person name="Barry K."/>
            <person name="Grigoriev I.V."/>
            <person name="Crous P."/>
            <person name="Smith M.E."/>
        </authorList>
    </citation>
    <scope>NUCLEOTIDE SEQUENCE</scope>
    <source>
        <strain evidence="1">Benny 63K</strain>
    </source>
</reference>
<protein>
    <submittedName>
        <fullName evidence="1">Mitochondrial distribution and morphology protein 12</fullName>
        <ecNumber evidence="1">2.7.1.150</ecNumber>
    </submittedName>
</protein>
<dbReference type="Proteomes" id="UP001150581">
    <property type="component" value="Unassembled WGS sequence"/>
</dbReference>
<name>A0ACC1ITI7_9FUNG</name>
<sequence>MAEVTRPDPDVEFSRVADTVRPEPNSQGAGSASLVALRANQQGPGFSPRPPVRMGSIDGATDGTATRKDSASSSGHAECSETSVVTTAAGTGADARSVAGASIGGKGVGTGNAGNTGAPAYFNDEWDVPFRANAVEIAAQDDKNECAFLSHELGTQGNEMERARSILPQLVGQLHPATTFGANGLPLHSERLRKMRREASSSGKLHDELAVIDDFNNRARQRVQEIGSESVLTQFACQHLAVVIRQLLDEIEVSEDAGWDQVVFDLAMNAVQKVRPNVKAGDNMDLRRYVRIKRIPGGTPADSQYVTGIVFTKNLAHRRMPQYLDSPQIMLLTMTLEVSAPSKYTSFDDELRVQQGFTEKLVQRIADAAPDLVLAEKTVPRRVLEGLMRHRIAVAYGVKRSVIRAVARCTGADIVTSMDRFSDYPKTGTCSSLAVQTYEHGSLAGYRKSFIFLDGCIEELGGTIVLRGESFAKLGEIKQVVDLVVCLAYSMYLEGSLLVNEFVLAAPGNYDGAWNDPNSTSVAAATASQDADNQSLALQALGEYNIALSSSSCVRIPPPHVLVCMRERELAIREVTERFNKMSNVFRDLTPITGGNGSSSSNDGVSGTFGVSGVAFLVSRQQQSAASLSRMRQQYESEVALHESYIHAGKMFLEGNPQAVSMWDYQSIVVTYIVTCRKHEYMLCLGPQYHPIAFYSFTDVTLGQYLEEICFDLRYNCPSGNRRCTHPMYEHQRSYIHNHGRIDVTVDEHPCPIERLSEVILMWSECKRCKKYSPVTRMSDASWRYSFGKYLETTFYNAPLLPRALLCPHDMHRDHVRCFALRNMIVRFEYSSFAIWSIATPTTPLYFNMDVSIRLKEQEAAELRTRMDAYYTSLLSRLDAFPRDLVYAHKAEECRNVLQDLAARAATEQVYFQQTLEQTMRNTHPADTLVVVVVYEALQAKVVEWNLQFSELAQTFIQLDATNRAANLKRTSMADSAAVTIEPAHLKEHEIDSLQIIDELHTAAHHHNMMLAADIPAVATSFAMPRLSSSPTSENFSDTMASLSRSSSIEEREYPRMSRLHRRLSMEAMRKERIRQERAQEKQRRNAEALEARGKHARAGGVSGLKTIAQQHQTQQPQQQQEQPPQQQQQQHQQLHAPKQPAQLNKMATDQAALTGAAAGKNIDRGYSTTRLIGGVATDVDEDVRLPRQTEFPELRGRRGKSKMKYAAEYGSKITQPLFDLLHRALPPQSPAVPPAEAEPLDEADIDIGQTGAQAPPPSRIPGIRTLPQSSAQTQSQSQSQSQQGRDGPEGDIITVAAASNRPLSSFGRPPDTRNSNIPRPPNIRGIATAPPSTAPPPTSDAGITAGDDGGARSSSNVFLRLAKRLNNARGQQTNSSSGAILGTVPRKMNLLLPAAAQYMSQHPHRPAMSQVQVFYTKPASDESNRKSTPTRRHSYQPTADQLNAVDPEALPASSATSGARTHFSRAAVPSSSNSRSSHYEFSHSHNSSQQQRSLRLRSSTVSQMISKDSKRYDSDNESRRHQPYDYSPQPAHSLGSAVAGAAEEAVTVAAPLEAVVPQTTPPERKPSVTLRASNIIPTITRRLGLGFGFKTALHSPSNASKNIADHEPGMTTDEDEGPSPSAVREAHRSRRPIPPHLVISRNSMLGSGDGSHSDASADRRSRRKSGTMARYVKPRSSSSSDSSDSSSSDSETSSDSDVDSPNGSVDDQLPEYTGNMLRTPVDPVLRPPPTSHHVNSIGSTAAQMDLFVSSPLRTAPHSSAMTSQNRHKQSGSWATDSEDGSTFDHVHNPLDSSHQPYLRMPLHRDSSTEDDEPDAHEPDLHFGQSDAGSDLENAGNASDQEARTAAAYLQSVIDSNNANFSADRSTLASKSPVGQSLGKIGLLESGMETATGGTVTGGNGGMSASGDSSAAITMPQENMSTLWKTISNLLMAPGNSQLFQLGLDLTYPLDSTEHVIAGSPIIVRENEPSSIIAFTLMASEYRQALHVMFEEAKADAEADGGTLNGAASPRSRRNSDASHAEDGKPGSPVNEFIQAESPPNAATAEDAVIERIMLHSQGLHLRFEFTAGQTEFVCRVFYAAQFEALRRCNNCEDSYIESLSRCMTYIAKGGKSGSAFLRTRDERFIIKEVSKAESDAFLRFAPFYFEHMYTTYRDVMLTVLAKIFGFCRVSYRKASTGKWVKMSVVIMENLFYERKCSRVFDLKGSERNRMVEETGINAVFQDENLIKLIRQNPICIRQQTKSHLHDAIWNDTLFLSKMNVMDYSLLVGFDENSKELVVGIVDFIRTFTWDKKLESWVKEAGILGGGGKGPTIVSPKQYKTRFREAMERYFLMVPDKYFVMQPGDEI</sequence>